<keyword evidence="1" id="KW-0812">Transmembrane</keyword>
<accession>A0A1H0ES65</accession>
<dbReference type="RefSeq" id="WP_090670141.1">
    <property type="nucleotide sequence ID" value="NZ_FNIT01000002.1"/>
</dbReference>
<evidence type="ECO:0000256" key="1">
    <source>
        <dbReference type="SAM" id="Phobius"/>
    </source>
</evidence>
<dbReference type="AlphaFoldDB" id="A0A1H0ES65"/>
<keyword evidence="1" id="KW-0472">Membrane</keyword>
<keyword evidence="3" id="KW-1185">Reference proteome</keyword>
<keyword evidence="1" id="KW-1133">Transmembrane helix</keyword>
<dbReference type="EMBL" id="FNIT01000002">
    <property type="protein sequence ID" value="SDN85156.1"/>
    <property type="molecule type" value="Genomic_DNA"/>
</dbReference>
<feature type="transmembrane region" description="Helical" evidence="1">
    <location>
        <begin position="12"/>
        <end position="32"/>
    </location>
</feature>
<reference evidence="2 3" key="1">
    <citation type="submission" date="2016-10" db="EMBL/GenBank/DDBJ databases">
        <authorList>
            <person name="de Groot N.N."/>
        </authorList>
    </citation>
    <scope>NUCLEOTIDE SEQUENCE [LARGE SCALE GENOMIC DNA]</scope>
    <source>
        <strain evidence="3">L7-484,KACC 16230,DSM 25025</strain>
    </source>
</reference>
<proteinExistence type="predicted"/>
<name>A0A1H0ES65_9HYPH</name>
<dbReference type="OrthoDB" id="9833613at2"/>
<gene>
    <name evidence="2" type="ORF">SAMN05192530_102192</name>
</gene>
<protein>
    <submittedName>
        <fullName evidence="2">Uncharacterized protein</fullName>
    </submittedName>
</protein>
<organism evidence="2 3">
    <name type="scientific">Aureimonas jatrophae</name>
    <dbReference type="NCBI Taxonomy" id="1166073"/>
    <lineage>
        <taxon>Bacteria</taxon>
        <taxon>Pseudomonadati</taxon>
        <taxon>Pseudomonadota</taxon>
        <taxon>Alphaproteobacteria</taxon>
        <taxon>Hyphomicrobiales</taxon>
        <taxon>Aurantimonadaceae</taxon>
        <taxon>Aureimonas</taxon>
    </lineage>
</organism>
<evidence type="ECO:0000313" key="2">
    <source>
        <dbReference type="EMBL" id="SDN85156.1"/>
    </source>
</evidence>
<sequence>MLRFEFAVVADLTANVLSVCLVVFLTLLPLTAAPRQPAAPSAAERLLRITERRPLTGPDMVRLLHERSAPDAPASLDLFADRIELRGAGAAPRALSPDQLDGDTTPLRLFVLDPALYPAVLNVLGQAGRIDAEMSVPDALRDPARPRLDWSGDFRRLDADALDRAAFERELARILDAAPPRVGRGNEAAAAGAGAAGLAARIGDRLAAIVDLGLRVGLPLGAIAWLFAAEIRRRRRALAVPFGMEAERASR</sequence>
<dbReference type="Proteomes" id="UP000198793">
    <property type="component" value="Unassembled WGS sequence"/>
</dbReference>
<evidence type="ECO:0000313" key="3">
    <source>
        <dbReference type="Proteomes" id="UP000198793"/>
    </source>
</evidence>
<feature type="transmembrane region" description="Helical" evidence="1">
    <location>
        <begin position="206"/>
        <end position="228"/>
    </location>
</feature>
<dbReference type="STRING" id="1166073.SAMN05192530_102192"/>